<evidence type="ECO:0000256" key="3">
    <source>
        <dbReference type="ARBA" id="ARBA00022729"/>
    </source>
</evidence>
<dbReference type="Proteomes" id="UP001496674">
    <property type="component" value="Chromosome"/>
</dbReference>
<keyword evidence="3" id="KW-0732">Signal</keyword>
<dbReference type="EMBL" id="AP028055">
    <property type="protein sequence ID" value="BEG99443.1"/>
    <property type="molecule type" value="Genomic_DNA"/>
</dbReference>
<proteinExistence type="inferred from homology"/>
<evidence type="ECO:0000256" key="1">
    <source>
        <dbReference type="ARBA" id="ARBA00004442"/>
    </source>
</evidence>
<feature type="compositionally biased region" description="Polar residues" evidence="6">
    <location>
        <begin position="621"/>
        <end position="633"/>
    </location>
</feature>
<dbReference type="SUPFAM" id="SSF48452">
    <property type="entry name" value="TPR-like"/>
    <property type="match status" value="1"/>
</dbReference>
<name>A0ABN6Z9W4_9BACE</name>
<keyword evidence="5" id="KW-0998">Cell outer membrane</keyword>
<evidence type="ECO:0000256" key="6">
    <source>
        <dbReference type="SAM" id="MobiDB-lite"/>
    </source>
</evidence>
<dbReference type="InterPro" id="IPR012944">
    <property type="entry name" value="SusD_RagB_dom"/>
</dbReference>
<evidence type="ECO:0000259" key="8">
    <source>
        <dbReference type="Pfam" id="PF14322"/>
    </source>
</evidence>
<evidence type="ECO:0008006" key="11">
    <source>
        <dbReference type="Google" id="ProtNLM"/>
    </source>
</evidence>
<evidence type="ECO:0000256" key="2">
    <source>
        <dbReference type="ARBA" id="ARBA00006275"/>
    </source>
</evidence>
<keyword evidence="4" id="KW-0472">Membrane</keyword>
<evidence type="ECO:0000313" key="10">
    <source>
        <dbReference type="Proteomes" id="UP001496674"/>
    </source>
</evidence>
<evidence type="ECO:0000259" key="7">
    <source>
        <dbReference type="Pfam" id="PF07980"/>
    </source>
</evidence>
<evidence type="ECO:0000256" key="5">
    <source>
        <dbReference type="ARBA" id="ARBA00023237"/>
    </source>
</evidence>
<accession>A0ABN6Z9W4</accession>
<evidence type="ECO:0000256" key="4">
    <source>
        <dbReference type="ARBA" id="ARBA00023136"/>
    </source>
</evidence>
<comment type="similarity">
    <text evidence="2">Belongs to the SusD family.</text>
</comment>
<sequence length="642" mass="72457">MAMKKKFILGLAIIGTFLTSCNDFLQRDPMDFADETAYFNTVNDLKIYDNTFYSLFPKMNPLWGGLFVADNSSDNQAGKWANNLFYPGDKKTVTKDNSEWKFDNLRGINFFINKVNEKIASKSISGSTEYINHYLGEAYFFRAYEYFRLLSNYGDVPILSKMMENNLDSLVSSSVRVPRNEVARFILKDLDKAAELMQVNAPESGRLSQDAAYLLKARVALYEATWEKYHAGTAFVPGNSKWPGASTHPDFQFKAGSAEAEYNFFFQEAIDAADLVASRRKLDNDYIGMFNSLKTFSNSDEVILVRYYLVGVNSHGASNYLGRTGGGTGFTRSLVNSFLMQSGKPIYADQDYKGDKVMYEEFEGRDVRLTSSTKAAGSNIVTKTDPLTGQFLNDTISYYRPFIYLSGNESSPTGYEMKKFVSYEKGQDEQGKGTSATPIFRAAEAYLIYLEAYYEKNGTLGGNCDAYWRALRTRAGVNPDYNLTIAATDMTQENDLATKWHGSYIDKTLYNIRRERRCEFIGEGMRLDDLKRWRALDNMTDGYQVEGMNLWAEMYKMYSSSLIAEGIVSQQGISTYIRPLQVTASGSAYNGYNFPKAHYLEPIPVAEFALSKRVGDSQSTLYQNPGWPTNTDGTADYSANYD</sequence>
<feature type="domain" description="SusD-like N-terminal" evidence="8">
    <location>
        <begin position="112"/>
        <end position="221"/>
    </location>
</feature>
<feature type="region of interest" description="Disordered" evidence="6">
    <location>
        <begin position="621"/>
        <end position="642"/>
    </location>
</feature>
<dbReference type="Gene3D" id="1.25.40.390">
    <property type="match status" value="1"/>
</dbReference>
<dbReference type="Pfam" id="PF14322">
    <property type="entry name" value="SusD-like_3"/>
    <property type="match status" value="1"/>
</dbReference>
<dbReference type="Pfam" id="PF07980">
    <property type="entry name" value="SusD_RagB"/>
    <property type="match status" value="1"/>
</dbReference>
<comment type="subcellular location">
    <subcellularLocation>
        <location evidence="1">Cell outer membrane</location>
    </subcellularLocation>
</comment>
<organism evidence="9 10">
    <name type="scientific">Bacteroides sedimenti</name>
    <dbReference type="NCBI Taxonomy" id="2136147"/>
    <lineage>
        <taxon>Bacteria</taxon>
        <taxon>Pseudomonadati</taxon>
        <taxon>Bacteroidota</taxon>
        <taxon>Bacteroidia</taxon>
        <taxon>Bacteroidales</taxon>
        <taxon>Bacteroidaceae</taxon>
        <taxon>Bacteroides</taxon>
    </lineage>
</organism>
<evidence type="ECO:0000313" key="9">
    <source>
        <dbReference type="EMBL" id="BEG99443.1"/>
    </source>
</evidence>
<dbReference type="InterPro" id="IPR011990">
    <property type="entry name" value="TPR-like_helical_dom_sf"/>
</dbReference>
<reference evidence="9 10" key="1">
    <citation type="submission" date="2023-04" db="EMBL/GenBank/DDBJ databases">
        <title>Draft genome sequence of acteroides sedimenti strain YN3PY1.</title>
        <authorList>
            <person name="Yoshida N."/>
        </authorList>
    </citation>
    <scope>NUCLEOTIDE SEQUENCE [LARGE SCALE GENOMIC DNA]</scope>
    <source>
        <strain evidence="9 10">YN3PY1</strain>
    </source>
</reference>
<feature type="domain" description="RagB/SusD" evidence="7">
    <location>
        <begin position="318"/>
        <end position="627"/>
    </location>
</feature>
<dbReference type="PROSITE" id="PS51257">
    <property type="entry name" value="PROKAR_LIPOPROTEIN"/>
    <property type="match status" value="1"/>
</dbReference>
<dbReference type="InterPro" id="IPR033985">
    <property type="entry name" value="SusD-like_N"/>
</dbReference>
<gene>
    <name evidence="9" type="ORF">BSYN_17080</name>
</gene>
<protein>
    <recommendedName>
        <fullName evidence="11">RagB/SusD family nutrient uptake outer membrane protein</fullName>
    </recommendedName>
</protein>
<keyword evidence="10" id="KW-1185">Reference proteome</keyword>